<evidence type="ECO:0000313" key="1">
    <source>
        <dbReference type="EMBL" id="PNT52776.1"/>
    </source>
</evidence>
<keyword evidence="2" id="KW-1185">Reference proteome</keyword>
<dbReference type="HOGENOM" id="CLU_2817185_0_0_1"/>
<evidence type="ECO:0000313" key="2">
    <source>
        <dbReference type="Proteomes" id="UP000006729"/>
    </source>
</evidence>
<dbReference type="Proteomes" id="UP000006729">
    <property type="component" value="Chromosome 1"/>
</dbReference>
<sequence>MLSYIKENYSAPKFPVLYFHKLVHLYSLSKGSKLKSQQQPKRHQWVIKKTKKKYTETTCIHRSWDIN</sequence>
<accession>U5GSR7</accession>
<dbReference type="AlphaFoldDB" id="U5GSR7"/>
<dbReference type="EMBL" id="CM009290">
    <property type="protein sequence ID" value="PNT52776.1"/>
    <property type="molecule type" value="Genomic_DNA"/>
</dbReference>
<organism evidence="1 2">
    <name type="scientific">Populus trichocarpa</name>
    <name type="common">Western balsam poplar</name>
    <name type="synonym">Populus balsamifera subsp. trichocarpa</name>
    <dbReference type="NCBI Taxonomy" id="3694"/>
    <lineage>
        <taxon>Eukaryota</taxon>
        <taxon>Viridiplantae</taxon>
        <taxon>Streptophyta</taxon>
        <taxon>Embryophyta</taxon>
        <taxon>Tracheophyta</taxon>
        <taxon>Spermatophyta</taxon>
        <taxon>Magnoliopsida</taxon>
        <taxon>eudicotyledons</taxon>
        <taxon>Gunneridae</taxon>
        <taxon>Pentapetalae</taxon>
        <taxon>rosids</taxon>
        <taxon>fabids</taxon>
        <taxon>Malpighiales</taxon>
        <taxon>Salicaceae</taxon>
        <taxon>Saliceae</taxon>
        <taxon>Populus</taxon>
    </lineage>
</organism>
<dbReference type="InParanoid" id="U5GSR7"/>
<proteinExistence type="predicted"/>
<protein>
    <submittedName>
        <fullName evidence="1">Uncharacterized protein</fullName>
    </submittedName>
</protein>
<gene>
    <name evidence="1" type="ORF">POPTR_001G050500</name>
</gene>
<name>U5GSR7_POPTR</name>
<reference evidence="1 2" key="1">
    <citation type="journal article" date="2006" name="Science">
        <title>The genome of black cottonwood, Populus trichocarpa (Torr. &amp; Gray).</title>
        <authorList>
            <person name="Tuskan G.A."/>
            <person name="Difazio S."/>
            <person name="Jansson S."/>
            <person name="Bohlmann J."/>
            <person name="Grigoriev I."/>
            <person name="Hellsten U."/>
            <person name="Putnam N."/>
            <person name="Ralph S."/>
            <person name="Rombauts S."/>
            <person name="Salamov A."/>
            <person name="Schein J."/>
            <person name="Sterck L."/>
            <person name="Aerts A."/>
            <person name="Bhalerao R.R."/>
            <person name="Bhalerao R.P."/>
            <person name="Blaudez D."/>
            <person name="Boerjan W."/>
            <person name="Brun A."/>
            <person name="Brunner A."/>
            <person name="Busov V."/>
            <person name="Campbell M."/>
            <person name="Carlson J."/>
            <person name="Chalot M."/>
            <person name="Chapman J."/>
            <person name="Chen G.L."/>
            <person name="Cooper D."/>
            <person name="Coutinho P.M."/>
            <person name="Couturier J."/>
            <person name="Covert S."/>
            <person name="Cronk Q."/>
            <person name="Cunningham R."/>
            <person name="Davis J."/>
            <person name="Degroeve S."/>
            <person name="Dejardin A."/>
            <person name="Depamphilis C."/>
            <person name="Detter J."/>
            <person name="Dirks B."/>
            <person name="Dubchak I."/>
            <person name="Duplessis S."/>
            <person name="Ehlting J."/>
            <person name="Ellis B."/>
            <person name="Gendler K."/>
            <person name="Goodstein D."/>
            <person name="Gribskov M."/>
            <person name="Grimwood J."/>
            <person name="Groover A."/>
            <person name="Gunter L."/>
            <person name="Hamberger B."/>
            <person name="Heinze B."/>
            <person name="Helariutta Y."/>
            <person name="Henrissat B."/>
            <person name="Holligan D."/>
            <person name="Holt R."/>
            <person name="Huang W."/>
            <person name="Islam-Faridi N."/>
            <person name="Jones S."/>
            <person name="Jones-Rhoades M."/>
            <person name="Jorgensen R."/>
            <person name="Joshi C."/>
            <person name="Kangasjarvi J."/>
            <person name="Karlsson J."/>
            <person name="Kelleher C."/>
            <person name="Kirkpatrick R."/>
            <person name="Kirst M."/>
            <person name="Kohler A."/>
            <person name="Kalluri U."/>
            <person name="Larimer F."/>
            <person name="Leebens-Mack J."/>
            <person name="Leple J.C."/>
            <person name="Locascio P."/>
            <person name="Lou Y."/>
            <person name="Lucas S."/>
            <person name="Martin F."/>
            <person name="Montanini B."/>
            <person name="Napoli C."/>
            <person name="Nelson D.R."/>
            <person name="Nelson C."/>
            <person name="Nieminen K."/>
            <person name="Nilsson O."/>
            <person name="Pereda V."/>
            <person name="Peter G."/>
            <person name="Philippe R."/>
            <person name="Pilate G."/>
            <person name="Poliakov A."/>
            <person name="Razumovskaya J."/>
            <person name="Richardson P."/>
            <person name="Rinaldi C."/>
            <person name="Ritland K."/>
            <person name="Rouze P."/>
            <person name="Ryaboy D."/>
            <person name="Schmutz J."/>
            <person name="Schrader J."/>
            <person name="Segerman B."/>
            <person name="Shin H."/>
            <person name="Siddiqui A."/>
            <person name="Sterky F."/>
            <person name="Terry A."/>
            <person name="Tsai C.J."/>
            <person name="Uberbacher E."/>
            <person name="Unneberg P."/>
            <person name="Vahala J."/>
            <person name="Wall K."/>
            <person name="Wessler S."/>
            <person name="Yang G."/>
            <person name="Yin T."/>
            <person name="Douglas C."/>
            <person name="Marra M."/>
            <person name="Sandberg G."/>
            <person name="Van de Peer Y."/>
            <person name="Rokhsar D."/>
        </authorList>
    </citation>
    <scope>NUCLEOTIDE SEQUENCE [LARGE SCALE GENOMIC DNA]</scope>
    <source>
        <strain evidence="2">cv. Nisqually</strain>
    </source>
</reference>